<comment type="caution">
    <text evidence="10">The sequence shown here is derived from an EMBL/GenBank/DDBJ whole genome shotgun (WGS) entry which is preliminary data.</text>
</comment>
<dbReference type="FunFam" id="1.10.10.10:FF:000027">
    <property type="entry name" value="Heat shock transcription factor 1"/>
    <property type="match status" value="1"/>
</dbReference>
<dbReference type="InterPro" id="IPR000232">
    <property type="entry name" value="HSF_DNA-bd"/>
</dbReference>
<dbReference type="InParanoid" id="A0A1X2HHL5"/>
<proteinExistence type="inferred from homology"/>
<dbReference type="PANTHER" id="PTHR10015">
    <property type="entry name" value="HEAT SHOCK TRANSCRIPTION FACTOR"/>
    <property type="match status" value="1"/>
</dbReference>
<organism evidence="10 11">
    <name type="scientific">Syncephalastrum racemosum</name>
    <name type="common">Filamentous fungus</name>
    <dbReference type="NCBI Taxonomy" id="13706"/>
    <lineage>
        <taxon>Eukaryota</taxon>
        <taxon>Fungi</taxon>
        <taxon>Fungi incertae sedis</taxon>
        <taxon>Mucoromycota</taxon>
        <taxon>Mucoromycotina</taxon>
        <taxon>Mucoromycetes</taxon>
        <taxon>Mucorales</taxon>
        <taxon>Syncephalastraceae</taxon>
        <taxon>Syncephalastrum</taxon>
    </lineage>
</organism>
<feature type="domain" description="HSF-type DNA-binding" evidence="9">
    <location>
        <begin position="61"/>
        <end position="85"/>
    </location>
</feature>
<dbReference type="GO" id="GO:0003700">
    <property type="term" value="F:DNA-binding transcription factor activity"/>
    <property type="evidence" value="ECO:0007669"/>
    <property type="project" value="InterPro"/>
</dbReference>
<reference evidence="10 11" key="1">
    <citation type="submission" date="2016-07" db="EMBL/GenBank/DDBJ databases">
        <title>Pervasive Adenine N6-methylation of Active Genes in Fungi.</title>
        <authorList>
            <consortium name="DOE Joint Genome Institute"/>
            <person name="Mondo S.J."/>
            <person name="Dannebaum R.O."/>
            <person name="Kuo R.C."/>
            <person name="Labutti K."/>
            <person name="Haridas S."/>
            <person name="Kuo A."/>
            <person name="Salamov A."/>
            <person name="Ahrendt S.R."/>
            <person name="Lipzen A."/>
            <person name="Sullivan W."/>
            <person name="Andreopoulos W.B."/>
            <person name="Clum A."/>
            <person name="Lindquist E."/>
            <person name="Daum C."/>
            <person name="Ramamoorthy G.K."/>
            <person name="Gryganskyi A."/>
            <person name="Culley D."/>
            <person name="Magnuson J.K."/>
            <person name="James T.Y."/>
            <person name="O'Malley M.A."/>
            <person name="Stajich J.E."/>
            <person name="Spatafora J.W."/>
            <person name="Visel A."/>
            <person name="Grigoriev I.V."/>
        </authorList>
    </citation>
    <scope>NUCLEOTIDE SEQUENCE [LARGE SCALE GENOMIC DNA]</scope>
    <source>
        <strain evidence="10 11">NRRL 2496</strain>
    </source>
</reference>
<dbReference type="Gene3D" id="1.10.10.10">
    <property type="entry name" value="Winged helix-like DNA-binding domain superfamily/Winged helix DNA-binding domain"/>
    <property type="match status" value="1"/>
</dbReference>
<comment type="subcellular location">
    <subcellularLocation>
        <location evidence="1">Nucleus</location>
    </subcellularLocation>
</comment>
<dbReference type="AlphaFoldDB" id="A0A1X2HHL5"/>
<keyword evidence="7" id="KW-0175">Coiled coil</keyword>
<keyword evidence="4" id="KW-0804">Transcription</keyword>
<feature type="coiled-coil region" evidence="7">
    <location>
        <begin position="182"/>
        <end position="216"/>
    </location>
</feature>
<accession>A0A1X2HHL5</accession>
<dbReference type="OMA" id="SITFSHE"/>
<evidence type="ECO:0000256" key="1">
    <source>
        <dbReference type="ARBA" id="ARBA00004123"/>
    </source>
</evidence>
<sequence>MSNTTSSSSRSNEPAAGSVPEFIQKLFRMLENKAFRHTFCWGPDGTTFVVKDTNEFSKSILPKHFKHCNFASFVRQLNKYDFHKVRNADDGPKPYGEQAWEFVHPKFRRDRKDLLEEIRRKTPGKQKKEDSANKDSNASSSSSLAAANAATASAAANASATSINTNSNDMAIKLESDQNESISEFRQLTESLQARIDQLQRSQLEMEEKMTRLTRNDELVMTELQNFSKSMLAKDELLREVLDLVVKRDKGN</sequence>
<gene>
    <name evidence="10" type="ORF">BCR43DRAFT_437591</name>
</gene>
<evidence type="ECO:0000256" key="4">
    <source>
        <dbReference type="ARBA" id="ARBA00023163"/>
    </source>
</evidence>
<feature type="compositionally biased region" description="Basic and acidic residues" evidence="8">
    <location>
        <begin position="118"/>
        <end position="133"/>
    </location>
</feature>
<comment type="similarity">
    <text evidence="6">Belongs to the HSF family.</text>
</comment>
<dbReference type="OrthoDB" id="60033at2759"/>
<evidence type="ECO:0000313" key="10">
    <source>
        <dbReference type="EMBL" id="ORY97926.1"/>
    </source>
</evidence>
<dbReference type="STRING" id="13706.A0A1X2HHL5"/>
<dbReference type="PROSITE" id="PS00434">
    <property type="entry name" value="HSF_DOMAIN"/>
    <property type="match status" value="1"/>
</dbReference>
<evidence type="ECO:0000256" key="8">
    <source>
        <dbReference type="SAM" id="MobiDB-lite"/>
    </source>
</evidence>
<keyword evidence="5" id="KW-0539">Nucleus</keyword>
<evidence type="ECO:0000259" key="9">
    <source>
        <dbReference type="PROSITE" id="PS00434"/>
    </source>
</evidence>
<evidence type="ECO:0000313" key="11">
    <source>
        <dbReference type="Proteomes" id="UP000242180"/>
    </source>
</evidence>
<dbReference type="SMART" id="SM00415">
    <property type="entry name" value="HSF"/>
    <property type="match status" value="1"/>
</dbReference>
<dbReference type="InterPro" id="IPR036388">
    <property type="entry name" value="WH-like_DNA-bd_sf"/>
</dbReference>
<keyword evidence="2" id="KW-0805">Transcription regulation</keyword>
<dbReference type="SUPFAM" id="SSF46785">
    <property type="entry name" value="Winged helix' DNA-binding domain"/>
    <property type="match status" value="1"/>
</dbReference>
<dbReference type="PRINTS" id="PR00056">
    <property type="entry name" value="HSFDOMAIN"/>
</dbReference>
<dbReference type="PANTHER" id="PTHR10015:SF361">
    <property type="entry name" value="TRANSCRIPTION FACTOR SKN7"/>
    <property type="match status" value="1"/>
</dbReference>
<keyword evidence="3" id="KW-0238">DNA-binding</keyword>
<dbReference type="Pfam" id="PF00447">
    <property type="entry name" value="HSF_DNA-bind"/>
    <property type="match status" value="1"/>
</dbReference>
<dbReference type="GO" id="GO:0043565">
    <property type="term" value="F:sequence-specific DNA binding"/>
    <property type="evidence" value="ECO:0007669"/>
    <property type="project" value="InterPro"/>
</dbReference>
<dbReference type="InterPro" id="IPR036390">
    <property type="entry name" value="WH_DNA-bd_sf"/>
</dbReference>
<dbReference type="Proteomes" id="UP000242180">
    <property type="component" value="Unassembled WGS sequence"/>
</dbReference>
<dbReference type="GO" id="GO:0005634">
    <property type="term" value="C:nucleus"/>
    <property type="evidence" value="ECO:0007669"/>
    <property type="project" value="UniProtKB-SubCell"/>
</dbReference>
<feature type="region of interest" description="Disordered" evidence="8">
    <location>
        <begin position="118"/>
        <end position="142"/>
    </location>
</feature>
<name>A0A1X2HHL5_SYNRA</name>
<evidence type="ECO:0000256" key="2">
    <source>
        <dbReference type="ARBA" id="ARBA00023015"/>
    </source>
</evidence>
<evidence type="ECO:0000256" key="7">
    <source>
        <dbReference type="SAM" id="Coils"/>
    </source>
</evidence>
<keyword evidence="11" id="KW-1185">Reference proteome</keyword>
<evidence type="ECO:0000256" key="6">
    <source>
        <dbReference type="RuleBase" id="RU004020"/>
    </source>
</evidence>
<protein>
    <recommendedName>
        <fullName evidence="9">HSF-type DNA-binding domain-containing protein</fullName>
    </recommendedName>
</protein>
<evidence type="ECO:0000256" key="3">
    <source>
        <dbReference type="ARBA" id="ARBA00023125"/>
    </source>
</evidence>
<evidence type="ECO:0000256" key="5">
    <source>
        <dbReference type="ARBA" id="ARBA00023242"/>
    </source>
</evidence>
<dbReference type="EMBL" id="MCGN01000004">
    <property type="protein sequence ID" value="ORY97926.1"/>
    <property type="molecule type" value="Genomic_DNA"/>
</dbReference>